<evidence type="ECO:0000313" key="1">
    <source>
        <dbReference type="EMBL" id="QEP35553.1"/>
    </source>
</evidence>
<organism evidence="1 2">
    <name type="scientific">Malaciobacter pacificus</name>
    <dbReference type="NCBI Taxonomy" id="1080223"/>
    <lineage>
        <taxon>Bacteria</taxon>
        <taxon>Pseudomonadati</taxon>
        <taxon>Campylobacterota</taxon>
        <taxon>Epsilonproteobacteria</taxon>
        <taxon>Campylobacterales</taxon>
        <taxon>Arcobacteraceae</taxon>
        <taxon>Malaciobacter</taxon>
    </lineage>
</organism>
<proteinExistence type="predicted"/>
<dbReference type="EMBL" id="CP035928">
    <property type="protein sequence ID" value="QEP35553.1"/>
    <property type="molecule type" value="Genomic_DNA"/>
</dbReference>
<gene>
    <name evidence="1" type="ORF">APAC_2500</name>
</gene>
<name>A0A5C2H9Q1_9BACT</name>
<protein>
    <submittedName>
        <fullName evidence="1">Uncharacterized protein</fullName>
    </submittedName>
</protein>
<dbReference type="Proteomes" id="UP000322726">
    <property type="component" value="Chromosome"/>
</dbReference>
<reference evidence="2" key="2">
    <citation type="submission" date="2019-09" db="EMBL/GenBank/DDBJ databases">
        <title>Complete genome sequencing of four Arcobacter species reveals a diverse suite of mobile elements.</title>
        <authorList>
            <person name="On S.L.W."/>
            <person name="Miller W.G."/>
            <person name="Biggs P."/>
            <person name="Cornelius A."/>
            <person name="Vandamme P."/>
        </authorList>
    </citation>
    <scope>NUCLEOTIDE SEQUENCE [LARGE SCALE GENOMIC DNA]</scope>
    <source>
        <strain evidence="2">LMG 26638</strain>
    </source>
</reference>
<dbReference type="RefSeq" id="WP_130234440.1">
    <property type="nucleotide sequence ID" value="NZ_BMEF01000015.1"/>
</dbReference>
<sequence>MKKIILVISFFSVIVNAAVTPRFINIKDYKTLTKNEKSYYLMGSIDMLEIQLKNKYGINNNVSLCLKTIGNSGKYVTLLDNYLNSIGTKYDNYSTSEILTVAIAEYCKK</sequence>
<dbReference type="AlphaFoldDB" id="A0A5C2H9Q1"/>
<keyword evidence="2" id="KW-1185">Reference proteome</keyword>
<evidence type="ECO:0000313" key="2">
    <source>
        <dbReference type="Proteomes" id="UP000322726"/>
    </source>
</evidence>
<reference evidence="1 2" key="1">
    <citation type="submission" date="2019-09" db="EMBL/GenBank/DDBJ databases">
        <title>Complete genome sequencing of four Arcobacter species reveals a diverse suite of mobile elements.</title>
        <authorList>
            <person name="Miller W.G."/>
            <person name="Yee E."/>
            <person name="Bono J.L."/>
        </authorList>
    </citation>
    <scope>NUCLEOTIDE SEQUENCE [LARGE SCALE GENOMIC DNA]</scope>
    <source>
        <strain evidence="1 2">LMG 26638</strain>
    </source>
</reference>
<reference evidence="1 2" key="3">
    <citation type="submission" date="2019-09" db="EMBL/GenBank/DDBJ databases">
        <title>Taxonomic note: a critical rebuttal of the proposed division of the genus Arcobacter into six genera, emended descriptions of Arcobacter anaerophilus and the genus Arcobacter, and an assessment of genus-level boundaries for Epsilonproteobacteria using in silico genomic comparator tools.</title>
        <authorList>
            <person name="On S.L.W."/>
            <person name="Miller W.G."/>
            <person name="Biggs P."/>
            <person name="Cornelius A."/>
            <person name="Vandamme P."/>
        </authorList>
    </citation>
    <scope>NUCLEOTIDE SEQUENCE [LARGE SCALE GENOMIC DNA]</scope>
    <source>
        <strain evidence="1 2">LMG 26638</strain>
    </source>
</reference>
<dbReference type="KEGG" id="apai:APAC_2500"/>
<accession>A0A5C2H9Q1</accession>